<dbReference type="RefSeq" id="XP_004349843.2">
    <property type="nucleotide sequence ID" value="XM_004349793.2"/>
</dbReference>
<dbReference type="OrthoDB" id="24948at2759"/>
<dbReference type="InterPro" id="IPR016901">
    <property type="entry name" value="APC10/Doc1"/>
</dbReference>
<dbReference type="SUPFAM" id="SSF49785">
    <property type="entry name" value="Galactose-binding domain-like"/>
    <property type="match status" value="1"/>
</dbReference>
<comment type="similarity">
    <text evidence="1 6">Belongs to the APC10 family.</text>
</comment>
<dbReference type="InParanoid" id="A0A0D2VIV7"/>
<dbReference type="GO" id="GO:0051301">
    <property type="term" value="P:cell division"/>
    <property type="evidence" value="ECO:0007669"/>
    <property type="project" value="UniProtKB-KW"/>
</dbReference>
<accession>A0A0D2VIV7</accession>
<dbReference type="PANTHER" id="PTHR12936">
    <property type="entry name" value="ANAPHASE-PROMOTING COMPLEX 10"/>
    <property type="match status" value="1"/>
</dbReference>
<dbReference type="EMBL" id="KE346361">
    <property type="protein sequence ID" value="KJE89922.1"/>
    <property type="molecule type" value="Genomic_DNA"/>
</dbReference>
<evidence type="ECO:0000313" key="10">
    <source>
        <dbReference type="Proteomes" id="UP000008743"/>
    </source>
</evidence>
<protein>
    <recommendedName>
        <fullName evidence="6">Anaphase-promoting complex subunit 10</fullName>
    </recommendedName>
</protein>
<evidence type="ECO:0000259" key="8">
    <source>
        <dbReference type="PROSITE" id="PS51284"/>
    </source>
</evidence>
<dbReference type="FunCoup" id="A0A0D2VIV7">
    <property type="interactions" value="320"/>
</dbReference>
<proteinExistence type="inferred from homology"/>
<dbReference type="GO" id="GO:0070979">
    <property type="term" value="P:protein K11-linked ubiquitination"/>
    <property type="evidence" value="ECO:0007669"/>
    <property type="project" value="TreeGrafter"/>
</dbReference>
<dbReference type="SMART" id="SM01337">
    <property type="entry name" value="APC10"/>
    <property type="match status" value="1"/>
</dbReference>
<dbReference type="InterPro" id="IPR004939">
    <property type="entry name" value="APC_su10/DOC_dom"/>
</dbReference>
<feature type="region of interest" description="Disordered" evidence="7">
    <location>
        <begin position="1"/>
        <end position="25"/>
    </location>
</feature>
<dbReference type="InterPro" id="IPR008979">
    <property type="entry name" value="Galactose-bd-like_sf"/>
</dbReference>
<dbReference type="CDD" id="cd08366">
    <property type="entry name" value="APC10"/>
    <property type="match status" value="1"/>
</dbReference>
<keyword evidence="3 6" id="KW-0498">Mitosis</keyword>
<comment type="function">
    <text evidence="6">Component of the anaphase promoting complex/cyclosome (APC/C), a cell cycle-regulated E3 ubiquitin-protein ligase complex that controls progression through mitosis and the G1 phase of the cell cycle.</text>
</comment>
<evidence type="ECO:0000256" key="4">
    <source>
        <dbReference type="ARBA" id="ARBA00022786"/>
    </source>
</evidence>
<dbReference type="GO" id="GO:0005680">
    <property type="term" value="C:anaphase-promoting complex"/>
    <property type="evidence" value="ECO:0007669"/>
    <property type="project" value="InterPro"/>
</dbReference>
<dbReference type="PIRSF" id="PIRSF028841">
    <property type="entry name" value="APC10_sub"/>
    <property type="match status" value="1"/>
</dbReference>
<dbReference type="Proteomes" id="UP000008743">
    <property type="component" value="Unassembled WGS sequence"/>
</dbReference>
<evidence type="ECO:0000256" key="6">
    <source>
        <dbReference type="PIRNR" id="PIRNR028841"/>
    </source>
</evidence>
<name>A0A0D2VIV7_CAPO3</name>
<evidence type="ECO:0000256" key="3">
    <source>
        <dbReference type="ARBA" id="ARBA00022776"/>
    </source>
</evidence>
<keyword evidence="4 6" id="KW-0833">Ubl conjugation pathway</keyword>
<keyword evidence="10" id="KW-1185">Reference proteome</keyword>
<keyword evidence="5 6" id="KW-0131">Cell cycle</keyword>
<reference evidence="10" key="1">
    <citation type="submission" date="2011-02" db="EMBL/GenBank/DDBJ databases">
        <title>The Genome Sequence of Capsaspora owczarzaki ATCC 30864.</title>
        <authorList>
            <person name="Russ C."/>
            <person name="Cuomo C."/>
            <person name="Burger G."/>
            <person name="Gray M.W."/>
            <person name="Holland P.W.H."/>
            <person name="King N."/>
            <person name="Lang F.B.F."/>
            <person name="Roger A.J."/>
            <person name="Ruiz-Trillo I."/>
            <person name="Young S.K."/>
            <person name="Zeng Q."/>
            <person name="Gargeya S."/>
            <person name="Alvarado L."/>
            <person name="Berlin A."/>
            <person name="Chapman S.B."/>
            <person name="Chen Z."/>
            <person name="Freedman E."/>
            <person name="Gellesch M."/>
            <person name="Goldberg J."/>
            <person name="Griggs A."/>
            <person name="Gujja S."/>
            <person name="Heilman E."/>
            <person name="Heiman D."/>
            <person name="Howarth C."/>
            <person name="Mehta T."/>
            <person name="Neiman D."/>
            <person name="Pearson M."/>
            <person name="Roberts A."/>
            <person name="Saif S."/>
            <person name="Shea T."/>
            <person name="Shenoy N."/>
            <person name="Sisk P."/>
            <person name="Stolte C."/>
            <person name="Sykes S."/>
            <person name="White J."/>
            <person name="Yandava C."/>
            <person name="Haas B."/>
            <person name="Nusbaum C."/>
            <person name="Birren B."/>
        </authorList>
    </citation>
    <scope>NUCLEOTIDE SEQUENCE</scope>
    <source>
        <strain evidence="10">ATCC 30864</strain>
    </source>
</reference>
<evidence type="ECO:0000313" key="9">
    <source>
        <dbReference type="EMBL" id="KJE89922.1"/>
    </source>
</evidence>
<dbReference type="GO" id="GO:0031145">
    <property type="term" value="P:anaphase-promoting complex-dependent catabolic process"/>
    <property type="evidence" value="ECO:0007669"/>
    <property type="project" value="InterPro"/>
</dbReference>
<dbReference type="PROSITE" id="PS51284">
    <property type="entry name" value="DOC"/>
    <property type="match status" value="1"/>
</dbReference>
<gene>
    <name evidence="9" type="ORF">CAOG_001323</name>
</gene>
<evidence type="ECO:0000256" key="2">
    <source>
        <dbReference type="ARBA" id="ARBA00022618"/>
    </source>
</evidence>
<dbReference type="Gene3D" id="2.60.120.260">
    <property type="entry name" value="Galactose-binding domain-like"/>
    <property type="match status" value="1"/>
</dbReference>
<sequence length="187" mass="21065">MNGFIRNTSAAVAELPEPPNHDQKPRRCVNHLGMWSVSSAKHGCGMQAMLDNTPTTYWQSEGQQPHHISVQFEKRMAIQEVWLYLNYKSDESYTPSKITLAVGTNVLDLEECSILSVTQPDGWVCFPLPAGTDLVYGNLFRMFITANHDNGRDSHVRQVKLMAPPSAFLPPVLQFQNVDWAQHASLR</sequence>
<dbReference type="PANTHER" id="PTHR12936:SF0">
    <property type="entry name" value="ANAPHASE-PROMOTING COMPLEX SUBUNIT 10"/>
    <property type="match status" value="1"/>
</dbReference>
<dbReference type="STRING" id="595528.A0A0D2VIV7"/>
<evidence type="ECO:0000256" key="7">
    <source>
        <dbReference type="SAM" id="MobiDB-lite"/>
    </source>
</evidence>
<dbReference type="PhylomeDB" id="A0A0D2VIV7"/>
<keyword evidence="2 6" id="KW-0132">Cell division</keyword>
<evidence type="ECO:0000256" key="5">
    <source>
        <dbReference type="ARBA" id="ARBA00023306"/>
    </source>
</evidence>
<evidence type="ECO:0000256" key="1">
    <source>
        <dbReference type="ARBA" id="ARBA00006762"/>
    </source>
</evidence>
<dbReference type="Pfam" id="PF03256">
    <property type="entry name" value="ANAPC10"/>
    <property type="match status" value="1"/>
</dbReference>
<organism evidence="9 10">
    <name type="scientific">Capsaspora owczarzaki (strain ATCC 30864)</name>
    <dbReference type="NCBI Taxonomy" id="595528"/>
    <lineage>
        <taxon>Eukaryota</taxon>
        <taxon>Filasterea</taxon>
        <taxon>Capsaspora</taxon>
    </lineage>
</organism>
<feature type="compositionally biased region" description="Polar residues" evidence="7">
    <location>
        <begin position="1"/>
        <end position="10"/>
    </location>
</feature>
<dbReference type="AlphaFoldDB" id="A0A0D2VIV7"/>
<feature type="domain" description="DOC" evidence="8">
    <location>
        <begin position="5"/>
        <end position="187"/>
    </location>
</feature>